<dbReference type="CDD" id="cd04301">
    <property type="entry name" value="NAT_SF"/>
    <property type="match status" value="1"/>
</dbReference>
<dbReference type="PANTHER" id="PTHR43877">
    <property type="entry name" value="AMINOALKYLPHOSPHONATE N-ACETYLTRANSFERASE-RELATED-RELATED"/>
    <property type="match status" value="1"/>
</dbReference>
<keyword evidence="1 4" id="KW-0808">Transferase</keyword>
<evidence type="ECO:0000313" key="5">
    <source>
        <dbReference type="Proteomes" id="UP001497045"/>
    </source>
</evidence>
<sequence>MSWTIREERTGDEEAIRSVVDAAFEGLPYSDGDEADMIDRLRRDGDLLLSLVAVEDGEVIGQVAYSAAGLSNGEEGWMVVGPIAVSPAHQGKGIGRALMEAGEAAMRERGAKGITVFGDPALYGRFGYRQYTPMTQAGELGEYLQVKSFGAEIPAAEIRYAPGFGFD</sequence>
<dbReference type="InterPro" id="IPR050832">
    <property type="entry name" value="Bact_Acetyltransf"/>
</dbReference>
<dbReference type="EMBL" id="JBBYHV010000002">
    <property type="protein sequence ID" value="MEL1252010.1"/>
    <property type="molecule type" value="Genomic_DNA"/>
</dbReference>
<dbReference type="PANTHER" id="PTHR43877:SF2">
    <property type="entry name" value="AMINOALKYLPHOSPHONATE N-ACETYLTRANSFERASE-RELATED"/>
    <property type="match status" value="1"/>
</dbReference>
<evidence type="ECO:0000259" key="3">
    <source>
        <dbReference type="PROSITE" id="PS51186"/>
    </source>
</evidence>
<reference evidence="4 5" key="1">
    <citation type="submission" date="2024-04" db="EMBL/GenBank/DDBJ databases">
        <title>Aurantiacibacter sp. DGU6 16S ribosomal RNA gene Genome sequencing and assembly.</title>
        <authorList>
            <person name="Park S."/>
        </authorList>
    </citation>
    <scope>NUCLEOTIDE SEQUENCE [LARGE SCALE GENOMIC DNA]</scope>
    <source>
        <strain evidence="4 5">DGU6</strain>
    </source>
</reference>
<gene>
    <name evidence="4" type="ORF">AAEO60_15140</name>
</gene>
<dbReference type="Pfam" id="PF00583">
    <property type="entry name" value="Acetyltransf_1"/>
    <property type="match status" value="1"/>
</dbReference>
<accession>A0ABU9IIJ0</accession>
<feature type="domain" description="N-acetyltransferase" evidence="3">
    <location>
        <begin position="3"/>
        <end position="156"/>
    </location>
</feature>
<proteinExistence type="predicted"/>
<organism evidence="4 5">
    <name type="scientific">Aurantiacibacter gilvus</name>
    <dbReference type="NCBI Taxonomy" id="3139141"/>
    <lineage>
        <taxon>Bacteria</taxon>
        <taxon>Pseudomonadati</taxon>
        <taxon>Pseudomonadota</taxon>
        <taxon>Alphaproteobacteria</taxon>
        <taxon>Sphingomonadales</taxon>
        <taxon>Erythrobacteraceae</taxon>
        <taxon>Aurantiacibacter</taxon>
    </lineage>
</organism>
<dbReference type="Gene3D" id="3.40.630.30">
    <property type="match status" value="1"/>
</dbReference>
<name>A0ABU9IIJ0_9SPHN</name>
<dbReference type="GO" id="GO:0016746">
    <property type="term" value="F:acyltransferase activity"/>
    <property type="evidence" value="ECO:0007669"/>
    <property type="project" value="UniProtKB-KW"/>
</dbReference>
<dbReference type="Proteomes" id="UP001497045">
    <property type="component" value="Unassembled WGS sequence"/>
</dbReference>
<dbReference type="EC" id="2.3.1.-" evidence="4"/>
<dbReference type="SUPFAM" id="SSF55729">
    <property type="entry name" value="Acyl-CoA N-acyltransferases (Nat)"/>
    <property type="match status" value="1"/>
</dbReference>
<dbReference type="InterPro" id="IPR000182">
    <property type="entry name" value="GNAT_dom"/>
</dbReference>
<dbReference type="RefSeq" id="WP_341674548.1">
    <property type="nucleotide sequence ID" value="NZ_JBBYHV010000002.1"/>
</dbReference>
<evidence type="ECO:0000313" key="4">
    <source>
        <dbReference type="EMBL" id="MEL1252010.1"/>
    </source>
</evidence>
<keyword evidence="5" id="KW-1185">Reference proteome</keyword>
<dbReference type="PROSITE" id="PS51186">
    <property type="entry name" value="GNAT"/>
    <property type="match status" value="1"/>
</dbReference>
<protein>
    <submittedName>
        <fullName evidence="4">N-acetyltransferase</fullName>
        <ecNumber evidence="4">2.3.1.-</ecNumber>
    </submittedName>
</protein>
<dbReference type="InterPro" id="IPR016181">
    <property type="entry name" value="Acyl_CoA_acyltransferase"/>
</dbReference>
<evidence type="ECO:0000256" key="2">
    <source>
        <dbReference type="ARBA" id="ARBA00023315"/>
    </source>
</evidence>
<keyword evidence="2 4" id="KW-0012">Acyltransferase</keyword>
<evidence type="ECO:0000256" key="1">
    <source>
        <dbReference type="ARBA" id="ARBA00022679"/>
    </source>
</evidence>
<comment type="caution">
    <text evidence="4">The sequence shown here is derived from an EMBL/GenBank/DDBJ whole genome shotgun (WGS) entry which is preliminary data.</text>
</comment>